<organism evidence="16 17">
    <name type="scientific">Aspergillus sclerotialis</name>
    <dbReference type="NCBI Taxonomy" id="2070753"/>
    <lineage>
        <taxon>Eukaryota</taxon>
        <taxon>Fungi</taxon>
        <taxon>Dikarya</taxon>
        <taxon>Ascomycota</taxon>
        <taxon>Pezizomycotina</taxon>
        <taxon>Eurotiomycetes</taxon>
        <taxon>Eurotiomycetidae</taxon>
        <taxon>Eurotiales</taxon>
        <taxon>Aspergillaceae</taxon>
        <taxon>Aspergillus</taxon>
        <taxon>Aspergillus subgen. Polypaecilum</taxon>
    </lineage>
</organism>
<dbReference type="EC" id="3.2.1.14" evidence="3"/>
<evidence type="ECO:0000256" key="4">
    <source>
        <dbReference type="ARBA" id="ARBA00022669"/>
    </source>
</evidence>
<dbReference type="SUPFAM" id="SSF54106">
    <property type="entry name" value="LysM domain"/>
    <property type="match status" value="2"/>
</dbReference>
<dbReference type="InterPro" id="IPR011583">
    <property type="entry name" value="Chitinase_II/V-like_cat"/>
</dbReference>
<evidence type="ECO:0000256" key="7">
    <source>
        <dbReference type="ARBA" id="ARBA00023026"/>
    </source>
</evidence>
<keyword evidence="6" id="KW-0146">Chitin degradation</keyword>
<comment type="catalytic activity">
    <reaction evidence="1">
        <text>Random endo-hydrolysis of N-acetyl-beta-D-glucosaminide (1-&gt;4)-beta-linkages in chitin and chitodextrins.</text>
        <dbReference type="EC" id="3.2.1.14"/>
    </reaction>
</comment>
<evidence type="ECO:0000259" key="14">
    <source>
        <dbReference type="PROSITE" id="PS51782"/>
    </source>
</evidence>
<feature type="chain" id="PRO_5017228678" description="chitinase" evidence="13">
    <location>
        <begin position="26"/>
        <end position="1319"/>
    </location>
</feature>
<dbReference type="OrthoDB" id="73875at2759"/>
<feature type="domain" description="GH18" evidence="15">
    <location>
        <begin position="523"/>
        <end position="893"/>
    </location>
</feature>
<keyword evidence="5 11" id="KW-0378">Hydrolase</keyword>
<dbReference type="SUPFAM" id="SSF54556">
    <property type="entry name" value="Chitinase insertion domain"/>
    <property type="match status" value="1"/>
</dbReference>
<keyword evidence="12" id="KW-0812">Transmembrane</keyword>
<dbReference type="GO" id="GO:0008843">
    <property type="term" value="F:endochitinase activity"/>
    <property type="evidence" value="ECO:0007669"/>
    <property type="project" value="UniProtKB-EC"/>
</dbReference>
<dbReference type="SUPFAM" id="SSF51445">
    <property type="entry name" value="(Trans)glycosidases"/>
    <property type="match status" value="1"/>
</dbReference>
<reference evidence="17" key="1">
    <citation type="submission" date="2017-02" db="EMBL/GenBank/DDBJ databases">
        <authorList>
            <person name="Tafer H."/>
            <person name="Lopandic K."/>
        </authorList>
    </citation>
    <scope>NUCLEOTIDE SEQUENCE [LARGE SCALE GENOMIC DNA]</scope>
    <source>
        <strain evidence="17">CBS 366.77</strain>
    </source>
</reference>
<dbReference type="GO" id="GO:0008061">
    <property type="term" value="F:chitin binding"/>
    <property type="evidence" value="ECO:0007669"/>
    <property type="project" value="UniProtKB-KW"/>
</dbReference>
<dbReference type="PANTHER" id="PTHR47700">
    <property type="entry name" value="V CHITINASE, PUTATIVE (AFU_ORTHOLOGUE AFUA_6G13720)-RELATED"/>
    <property type="match status" value="1"/>
</dbReference>
<dbReference type="Pfam" id="PF00704">
    <property type="entry name" value="Glyco_hydro_18"/>
    <property type="match status" value="1"/>
</dbReference>
<dbReference type="InterPro" id="IPR036861">
    <property type="entry name" value="Endochitinase-like_sf"/>
</dbReference>
<feature type="transmembrane region" description="Helical" evidence="12">
    <location>
        <begin position="1261"/>
        <end position="1282"/>
    </location>
</feature>
<dbReference type="GO" id="GO:0006032">
    <property type="term" value="P:chitin catabolic process"/>
    <property type="evidence" value="ECO:0007669"/>
    <property type="project" value="UniProtKB-KW"/>
</dbReference>
<evidence type="ECO:0000256" key="13">
    <source>
        <dbReference type="SAM" id="SignalP"/>
    </source>
</evidence>
<dbReference type="PROSITE" id="PS51910">
    <property type="entry name" value="GH18_2"/>
    <property type="match status" value="1"/>
</dbReference>
<feature type="signal peptide" evidence="13">
    <location>
        <begin position="1"/>
        <end position="25"/>
    </location>
</feature>
<evidence type="ECO:0000256" key="6">
    <source>
        <dbReference type="ARBA" id="ARBA00023024"/>
    </source>
</evidence>
<evidence type="ECO:0000256" key="12">
    <source>
        <dbReference type="SAM" id="Phobius"/>
    </source>
</evidence>
<evidence type="ECO:0000256" key="10">
    <source>
        <dbReference type="ARBA" id="ARBA00023326"/>
    </source>
</evidence>
<dbReference type="InterPro" id="IPR001223">
    <property type="entry name" value="Glyco_hydro18_cat"/>
</dbReference>
<dbReference type="EMBL" id="MVGC01000449">
    <property type="protein sequence ID" value="RJE19096.1"/>
    <property type="molecule type" value="Genomic_DNA"/>
</dbReference>
<keyword evidence="8" id="KW-0119">Carbohydrate metabolism</keyword>
<dbReference type="InterPro" id="IPR017853">
    <property type="entry name" value="GH"/>
</dbReference>
<feature type="transmembrane region" description="Helical" evidence="12">
    <location>
        <begin position="1205"/>
        <end position="1225"/>
    </location>
</feature>
<dbReference type="PROSITE" id="PS51782">
    <property type="entry name" value="LYSM"/>
    <property type="match status" value="2"/>
</dbReference>
<dbReference type="InterPro" id="IPR018392">
    <property type="entry name" value="LysM"/>
</dbReference>
<evidence type="ECO:0000256" key="3">
    <source>
        <dbReference type="ARBA" id="ARBA00012729"/>
    </source>
</evidence>
<dbReference type="PROSITE" id="PS01095">
    <property type="entry name" value="GH18_1"/>
    <property type="match status" value="1"/>
</dbReference>
<evidence type="ECO:0000256" key="11">
    <source>
        <dbReference type="RuleBase" id="RU000489"/>
    </source>
</evidence>
<sequence length="1319" mass="144415">MRRLSGLPAAISALLGASVPLITNAAQDVNGNPVLRLSASAPIDSPGTYYSQIHPCPAACLDSQPSNWTVYSSVDRLALCGQPILFDLSIHIPVDSPDSVIKLSACTAGEPENAKTTVNALFAASESVDANENTKRAETECLSDATETKLSLEFAQQASGGANSDGVAAALEHLQEYFNSKTGCNSSIMLAYSNGTFAGVYAGPSFGKRSVSTVIKRLLEQIMTGGSADTMVAQLCGNERNSNHVLGVAIDTTGNLATVQSALKSWSNAECISNLEASTTWEGLSLWESDTDLKPLSKNTKRHRHYNHLHPRGDCSTVKVYAGDSCAALAAKCGITPAEFTKYNGKDLCSSLIPGQRVCCSEGDLPDIRPKPNEDGSCYSYTVQDGDTCAELAVSNGLTQKELEEFNNGTTWGWNGCRNLNHDVNICLSKGGPPMPAPVPNAICGPTKPGTKRPTDGTKLADLNPCPLNVCCNIWGQCGINTEFCIEERGPSGNPGTSPPGTDGCVSSCGTKITNNDDAPSSFGRIGYYETFNFDRACLHLRAQNANTDGTYTHTHWAFAEIDTSDFSVKINDEYKQWDGFKNVLGTKKIISFGGWGYSTEPETYDILREAMSPANRVTFASNVAKFLEDEKLDGVDFDWEYPGAIDIDGTPPGLPSDGPNYLKFLTTMRSKLPEGKTLSIAAPASYWYLKAFPIDKMAKQLDYIVFMTYDLHGQWDAGNQHTQEGCPGGNCLRSHVNLTETTYTLAMITKAGVPANKIFVGEASYGRSFKMTKEGCTGPDCTFEGSRLDSKAAKGRCTDTPGYIADAEIKDIILFEGDVKTWHDGASNSDIIVYNKTEWAAYMTEATKNTRRDHWKGLNFAGTIDWAVDLQEYTDDEGWSINGTDYDIMPPDNGNNKVVCKRSYDTLEAIEADMDNIEKSCESQYLLEFLQKNLTASLKKYDQLMEDGYDKDFNTYAKAVVDSSEKVVSDFMLNHGDDYFSCIVTETVTCCDYCNSLYTNQHDRDINCRYCEEYDCVQDSICDNPEVHCDPMEYRYRNYTEPCPPDYSKRGQTKPAKGDRYIQSVYWTLEDDKADQFWVDLFSETGVSEEDITWKNVHHWECAPTDKHCGDQHWDYNFPVPDGYTKSDVSNPKDVVAEAKDKLKDLAPRLEEAVKKVKDGTYLPSADDLVDAVSLPVLMVSDAILNMESVVEIAEEIEEAKEKAIMMAFLSAIFFFVPVVGEVISGISSLATIGRIVALMGEIGNVALDVYTVLDDKDNAPLAIFSLILSPLALMDIGAVARAANYRRGMSADDLAKLGENLSNGMGRISKIKDRCPI</sequence>
<comment type="similarity">
    <text evidence="2">Belongs to the glycosyl hydrolase 18 family. Chitinase class V subfamily.</text>
</comment>
<keyword evidence="9 11" id="KW-0326">Glycosidase</keyword>
<comment type="caution">
    <text evidence="16">The sequence shown here is derived from an EMBL/GenBank/DDBJ whole genome shotgun (WGS) entry which is preliminary data.</text>
</comment>
<dbReference type="CDD" id="cd02878">
    <property type="entry name" value="GH18_zymocin_alpha"/>
    <property type="match status" value="1"/>
</dbReference>
<protein>
    <recommendedName>
        <fullName evidence="3">chitinase</fullName>
        <ecNumber evidence="3">3.2.1.14</ecNumber>
    </recommendedName>
</protein>
<feature type="domain" description="LysM" evidence="14">
    <location>
        <begin position="379"/>
        <end position="428"/>
    </location>
</feature>
<keyword evidence="7" id="KW-0843">Virulence</keyword>
<dbReference type="STRING" id="2070753.A0A3A2Z867"/>
<dbReference type="Proteomes" id="UP000266188">
    <property type="component" value="Unassembled WGS sequence"/>
</dbReference>
<evidence type="ECO:0000256" key="1">
    <source>
        <dbReference type="ARBA" id="ARBA00000822"/>
    </source>
</evidence>
<name>A0A3A2Z867_9EURO</name>
<dbReference type="Gene3D" id="3.10.50.10">
    <property type="match status" value="1"/>
</dbReference>
<feature type="transmembrane region" description="Helical" evidence="12">
    <location>
        <begin position="1237"/>
        <end position="1255"/>
    </location>
</feature>
<evidence type="ECO:0000256" key="2">
    <source>
        <dbReference type="ARBA" id="ARBA00008682"/>
    </source>
</evidence>
<gene>
    <name evidence="16" type="ORF">PHISCL_08564</name>
</gene>
<evidence type="ECO:0000313" key="16">
    <source>
        <dbReference type="EMBL" id="RJE19096.1"/>
    </source>
</evidence>
<keyword evidence="4" id="KW-0147">Chitin-binding</keyword>
<keyword evidence="13" id="KW-0732">Signal</keyword>
<dbReference type="InterPro" id="IPR001579">
    <property type="entry name" value="Glyco_hydro_18_chit_AS"/>
</dbReference>
<keyword evidence="17" id="KW-1185">Reference proteome</keyword>
<evidence type="ECO:0000256" key="9">
    <source>
        <dbReference type="ARBA" id="ARBA00023295"/>
    </source>
</evidence>
<dbReference type="SUPFAM" id="SSF57016">
    <property type="entry name" value="Plant lectins/antimicrobial peptides"/>
    <property type="match status" value="1"/>
</dbReference>
<dbReference type="InterPro" id="IPR036779">
    <property type="entry name" value="LysM_dom_sf"/>
</dbReference>
<dbReference type="GO" id="GO:0000272">
    <property type="term" value="P:polysaccharide catabolic process"/>
    <property type="evidence" value="ECO:0007669"/>
    <property type="project" value="UniProtKB-KW"/>
</dbReference>
<dbReference type="InterPro" id="IPR029070">
    <property type="entry name" value="Chitinase_insertion_sf"/>
</dbReference>
<evidence type="ECO:0000256" key="8">
    <source>
        <dbReference type="ARBA" id="ARBA00023277"/>
    </source>
</evidence>
<dbReference type="PANTHER" id="PTHR47700:SF2">
    <property type="entry name" value="CHITINASE"/>
    <property type="match status" value="1"/>
</dbReference>
<proteinExistence type="inferred from homology"/>
<dbReference type="Gene3D" id="3.20.20.80">
    <property type="entry name" value="Glycosidases"/>
    <property type="match status" value="1"/>
</dbReference>
<evidence type="ECO:0000259" key="15">
    <source>
        <dbReference type="PROSITE" id="PS51910"/>
    </source>
</evidence>
<evidence type="ECO:0000256" key="5">
    <source>
        <dbReference type="ARBA" id="ARBA00022801"/>
    </source>
</evidence>
<accession>A0A3A2Z867</accession>
<dbReference type="InterPro" id="IPR053214">
    <property type="entry name" value="LysM12-like"/>
</dbReference>
<dbReference type="CDD" id="cd00118">
    <property type="entry name" value="LysM"/>
    <property type="match status" value="2"/>
</dbReference>
<dbReference type="Gene3D" id="3.10.350.10">
    <property type="entry name" value="LysM domain"/>
    <property type="match status" value="2"/>
</dbReference>
<keyword evidence="12" id="KW-1133">Transmembrane helix</keyword>
<dbReference type="SMART" id="SM00257">
    <property type="entry name" value="LysM"/>
    <property type="match status" value="2"/>
</dbReference>
<dbReference type="Pfam" id="PF01476">
    <property type="entry name" value="LysM"/>
    <property type="match status" value="2"/>
</dbReference>
<keyword evidence="12" id="KW-0472">Membrane</keyword>
<dbReference type="SMART" id="SM00636">
    <property type="entry name" value="Glyco_18"/>
    <property type="match status" value="1"/>
</dbReference>
<feature type="domain" description="LysM" evidence="14">
    <location>
        <begin position="316"/>
        <end position="360"/>
    </location>
</feature>
<keyword evidence="10" id="KW-0624">Polysaccharide degradation</keyword>
<evidence type="ECO:0000313" key="17">
    <source>
        <dbReference type="Proteomes" id="UP000266188"/>
    </source>
</evidence>